<gene>
    <name evidence="2" type="ORF">HAND00432_LOCUS37364</name>
</gene>
<proteinExistence type="predicted"/>
<dbReference type="EMBL" id="HBFX01061912">
    <property type="protein sequence ID" value="CAD8986351.1"/>
    <property type="molecule type" value="Transcribed_RNA"/>
</dbReference>
<evidence type="ECO:0000313" key="2">
    <source>
        <dbReference type="EMBL" id="CAD8986351.1"/>
    </source>
</evidence>
<name>A0A7S1MYL1_HEMAN</name>
<accession>A0A7S1MYL1</accession>
<reference evidence="2" key="1">
    <citation type="submission" date="2021-01" db="EMBL/GenBank/DDBJ databases">
        <authorList>
            <person name="Corre E."/>
            <person name="Pelletier E."/>
            <person name="Niang G."/>
            <person name="Scheremetjew M."/>
            <person name="Finn R."/>
            <person name="Kale V."/>
            <person name="Holt S."/>
            <person name="Cochrane G."/>
            <person name="Meng A."/>
            <person name="Brown T."/>
            <person name="Cohen L."/>
        </authorList>
    </citation>
    <scope>NUCLEOTIDE SEQUENCE</scope>
    <source>
        <strain evidence="2">CCMP644</strain>
    </source>
</reference>
<dbReference type="AlphaFoldDB" id="A0A7S1MYL1"/>
<evidence type="ECO:0000256" key="1">
    <source>
        <dbReference type="SAM" id="SignalP"/>
    </source>
</evidence>
<organism evidence="2">
    <name type="scientific">Hemiselmis andersenii</name>
    <name type="common">Cryptophyte alga</name>
    <dbReference type="NCBI Taxonomy" id="464988"/>
    <lineage>
        <taxon>Eukaryota</taxon>
        <taxon>Cryptophyceae</taxon>
        <taxon>Cryptomonadales</taxon>
        <taxon>Hemiselmidaceae</taxon>
        <taxon>Hemiselmis</taxon>
    </lineage>
</organism>
<protein>
    <submittedName>
        <fullName evidence="2">Uncharacterized protein</fullName>
    </submittedName>
</protein>
<keyword evidence="1" id="KW-0732">Signal</keyword>
<feature type="chain" id="PRO_5031437994" evidence="1">
    <location>
        <begin position="21"/>
        <end position="204"/>
    </location>
</feature>
<feature type="signal peptide" evidence="1">
    <location>
        <begin position="1"/>
        <end position="20"/>
    </location>
</feature>
<sequence>MVRASTLLLGGLSLLSAAEAFHAGLLVVPEFDEVVMLHLPPTGPNENCKPNMMHKSGSEQHLFDLPKFHKPHGEAHKDHEQEHSARGLQRMNSVNEKLIKADLKHLADGQEANARFHAGSWLNEEPTHLPNFELEPIGYSRKWLGEEKLGGGWSSDDNPLSGDREFLIKKMKTMAMDDHEKEEARGLVMRTAQDGGVYVMPKKA</sequence>